<dbReference type="AlphaFoldDB" id="A0A2N5S904"/>
<dbReference type="EMBL" id="PGCJ01001092">
    <property type="protein sequence ID" value="PLW09703.1"/>
    <property type="molecule type" value="Genomic_DNA"/>
</dbReference>
<comment type="caution">
    <text evidence="1">The sequence shown here is derived from an EMBL/GenBank/DDBJ whole genome shotgun (WGS) entry which is preliminary data.</text>
</comment>
<name>A0A2N5S904_9BASI</name>
<gene>
    <name evidence="1" type="ORF">PCANC_20742</name>
</gene>
<organism evidence="1 2">
    <name type="scientific">Puccinia coronata f. sp. avenae</name>
    <dbReference type="NCBI Taxonomy" id="200324"/>
    <lineage>
        <taxon>Eukaryota</taxon>
        <taxon>Fungi</taxon>
        <taxon>Dikarya</taxon>
        <taxon>Basidiomycota</taxon>
        <taxon>Pucciniomycotina</taxon>
        <taxon>Pucciniomycetes</taxon>
        <taxon>Pucciniales</taxon>
        <taxon>Pucciniaceae</taxon>
        <taxon>Puccinia</taxon>
    </lineage>
</organism>
<evidence type="ECO:0000313" key="1">
    <source>
        <dbReference type="EMBL" id="PLW09703.1"/>
    </source>
</evidence>
<keyword evidence="2" id="KW-1185">Reference proteome</keyword>
<protein>
    <submittedName>
        <fullName evidence="1">Uncharacterized protein</fullName>
    </submittedName>
</protein>
<accession>A0A2N5S904</accession>
<dbReference type="Proteomes" id="UP000235388">
    <property type="component" value="Unassembled WGS sequence"/>
</dbReference>
<sequence length="123" mass="13598">MSALLVILLGESSAWLGELKGLFGARELIQISDFTENYLPMGRYVLSRGIRNPEYRPAEHDQETARLQIQILERLADHHPTSLNTLSMACKGVITALQSLPAGDRLEEHNTSSHHHAAGGGYH</sequence>
<reference evidence="1 2" key="1">
    <citation type="submission" date="2017-11" db="EMBL/GenBank/DDBJ databases">
        <title>De novo assembly and phasing of dikaryotic genomes from two isolates of Puccinia coronata f. sp. avenae, the causal agent of oat crown rust.</title>
        <authorList>
            <person name="Miller M.E."/>
            <person name="Zhang Y."/>
            <person name="Omidvar V."/>
            <person name="Sperschneider J."/>
            <person name="Schwessinger B."/>
            <person name="Raley C."/>
            <person name="Palmer J.M."/>
            <person name="Garnica D."/>
            <person name="Upadhyaya N."/>
            <person name="Rathjen J."/>
            <person name="Taylor J.M."/>
            <person name="Park R.F."/>
            <person name="Dodds P.N."/>
            <person name="Hirsch C.D."/>
            <person name="Kianian S.F."/>
            <person name="Figueroa M."/>
        </authorList>
    </citation>
    <scope>NUCLEOTIDE SEQUENCE [LARGE SCALE GENOMIC DNA]</scope>
    <source>
        <strain evidence="1">12NC29</strain>
    </source>
</reference>
<evidence type="ECO:0000313" key="2">
    <source>
        <dbReference type="Proteomes" id="UP000235388"/>
    </source>
</evidence>
<proteinExistence type="predicted"/>